<feature type="domain" description="Fumarate reductase/succinate dehydrogenase flavoprotein-like C-terminal" evidence="14">
    <location>
        <begin position="446"/>
        <end position="572"/>
    </location>
</feature>
<dbReference type="GO" id="GO:0008177">
    <property type="term" value="F:succinate dehydrogenase (quinone) activity"/>
    <property type="evidence" value="ECO:0007669"/>
    <property type="project" value="UniProtKB-EC"/>
</dbReference>
<reference evidence="15 16" key="1">
    <citation type="journal article" date="2009" name="Stand. Genomic Sci.">
        <title>Complete genome sequence of Slackia heliotrinireducens type strain (RHS 1).</title>
        <authorList>
            <person name="Pukall R."/>
            <person name="Lapidus A."/>
            <person name="Nolan M."/>
            <person name="Copeland A."/>
            <person name="Glavina Del Rio T."/>
            <person name="Lucas S."/>
            <person name="Chen F."/>
            <person name="Tice H."/>
            <person name="Cheng J.F."/>
            <person name="Chertkov O."/>
            <person name="Bruce D."/>
            <person name="Goodwin L."/>
            <person name="Kuske C."/>
            <person name="Brettin T."/>
            <person name="Detter J.C."/>
            <person name="Han C."/>
            <person name="Pitluck S."/>
            <person name="Pati A."/>
            <person name="Mavrommatis K."/>
            <person name="Ivanova N."/>
            <person name="Ovchinnikova G."/>
            <person name="Chen A."/>
            <person name="Palaniappan K."/>
            <person name="Schneider S."/>
            <person name="Rohde M."/>
            <person name="Chain P."/>
            <person name="D'haeseleer P."/>
            <person name="Goker M."/>
            <person name="Bristow J."/>
            <person name="Eisen J.A."/>
            <person name="Markowitz V."/>
            <person name="Kyrpides N.C."/>
            <person name="Klenk H.P."/>
            <person name="Hugenholtz P."/>
        </authorList>
    </citation>
    <scope>NUCLEOTIDE SEQUENCE [LARGE SCALE GENOMIC DNA]</scope>
    <source>
        <strain evidence="16">ATCC 29202 / DSM 20476 / NCTC 11029 / RHS 1</strain>
    </source>
</reference>
<dbReference type="InterPro" id="IPR015939">
    <property type="entry name" value="Fum_Rdtase/Succ_DH_flav-like_C"/>
</dbReference>
<proteinExistence type="inferred from homology"/>
<dbReference type="STRING" id="471855.Shel_26940"/>
<dbReference type="GO" id="GO:0050660">
    <property type="term" value="F:flavin adenine dinucleotide binding"/>
    <property type="evidence" value="ECO:0007669"/>
    <property type="project" value="InterPro"/>
</dbReference>
<dbReference type="GO" id="GO:0009055">
    <property type="term" value="F:electron transfer activity"/>
    <property type="evidence" value="ECO:0007669"/>
    <property type="project" value="TreeGrafter"/>
</dbReference>
<feature type="domain" description="FAD-dependent oxidoreductase 2 FAD-binding" evidence="13">
    <location>
        <begin position="7"/>
        <end position="390"/>
    </location>
</feature>
<dbReference type="InterPro" id="IPR027477">
    <property type="entry name" value="Succ_DH/fumarate_Rdtase_cat_sf"/>
</dbReference>
<dbReference type="EC" id="1.3.5.1" evidence="4"/>
<dbReference type="eggNOG" id="COG1053">
    <property type="taxonomic scope" value="Bacteria"/>
</dbReference>
<protein>
    <recommendedName>
        <fullName evidence="4">succinate dehydrogenase</fullName>
        <ecNumber evidence="4">1.3.5.1</ecNumber>
    </recommendedName>
</protein>
<comment type="subcellular location">
    <subcellularLocation>
        <location evidence="2">Membrane</location>
        <topology evidence="2">Peripheral membrane protein</topology>
    </subcellularLocation>
</comment>
<evidence type="ECO:0000256" key="6">
    <source>
        <dbReference type="ARBA" id="ARBA00022630"/>
    </source>
</evidence>
<dbReference type="InterPro" id="IPR003953">
    <property type="entry name" value="FAD-dep_OxRdtase_2_FAD-bd"/>
</dbReference>
<evidence type="ECO:0000256" key="4">
    <source>
        <dbReference type="ARBA" id="ARBA00012792"/>
    </source>
</evidence>
<accession>C7N3H0</accession>
<dbReference type="AlphaFoldDB" id="C7N3H0"/>
<sequence length="572" mass="62703">MRSYTYDIVVVGAGGAGMEAALNASKDPDLSVAVITKVFPTRSHTGAAQGGMNAALCYRDPEDTIESHIFDTIKGSDYLADQDSVEFFCNGMPDLVRELESMGVPYSRDEQGRVAQRPFGGASHPRCCYAQDKTGHVVLHALFENCLKNNVKFLDEYNLLDLAVDESGIEGLVAIDLRAGEIVMFRAKCVVLATGGFGRVYWTRTTNATNMTGDGVAAAMRVGVPIKDPEMVQFHPTGLASSGTLLSEACRGEGGYLINNQGERFMERYAPDKMELGPRDLVARSIETEIKEGRGFGEGMKSYVMLDMRHLGREKIMERLPQVRDLAIKFEGVDMITDPVPIRPSNHYSMGGIDVVNGRTCATKIPGLFAAGECSNISVHGANRLGGNSVSEVCFFGKQAGIGAAAAAKGRTLGGSQNLEETAAAWQERFDTMRAKSSGKHIYEIRDKMAEAMWNGVGIFREGPAIEEAMRVVDECIEEYKDARIDDTSKVYNNAFMNYVELGNVLTIARAVCLGALERKESRGSHSRGDYPTRDDVNFMKHSLISLEPDGSYSIDWRDVVVTSYQPQERKY</sequence>
<keyword evidence="6" id="KW-0285">Flavoprotein</keyword>
<keyword evidence="16" id="KW-1185">Reference proteome</keyword>
<dbReference type="GO" id="GO:0009061">
    <property type="term" value="P:anaerobic respiration"/>
    <property type="evidence" value="ECO:0007669"/>
    <property type="project" value="TreeGrafter"/>
</dbReference>
<dbReference type="PROSITE" id="PS00504">
    <property type="entry name" value="FRD_SDH_FAD_BINDING"/>
    <property type="match status" value="1"/>
</dbReference>
<dbReference type="Gene3D" id="1.20.58.100">
    <property type="entry name" value="Fumarate reductase/succinate dehydrogenase flavoprotein-like, C-terminal domain"/>
    <property type="match status" value="1"/>
</dbReference>
<dbReference type="SUPFAM" id="SSF51905">
    <property type="entry name" value="FAD/NAD(P)-binding domain"/>
    <property type="match status" value="1"/>
</dbReference>
<evidence type="ECO:0000256" key="10">
    <source>
        <dbReference type="ARBA" id="ARBA00023136"/>
    </source>
</evidence>
<dbReference type="PIRSF" id="PIRSF000171">
    <property type="entry name" value="SDHA_APRA_LASPO"/>
    <property type="match status" value="1"/>
</dbReference>
<dbReference type="PANTHER" id="PTHR11632">
    <property type="entry name" value="SUCCINATE DEHYDROGENASE 2 FLAVOPROTEIN SUBUNIT"/>
    <property type="match status" value="1"/>
</dbReference>
<keyword evidence="5" id="KW-0813">Transport</keyword>
<dbReference type="InterPro" id="IPR036188">
    <property type="entry name" value="FAD/NAD-bd_sf"/>
</dbReference>
<keyword evidence="10" id="KW-0472">Membrane</keyword>
<evidence type="ECO:0000256" key="3">
    <source>
        <dbReference type="ARBA" id="ARBA00008040"/>
    </source>
</evidence>
<evidence type="ECO:0000256" key="1">
    <source>
        <dbReference type="ARBA" id="ARBA00001974"/>
    </source>
</evidence>
<dbReference type="EMBL" id="CP001684">
    <property type="protein sequence ID" value="ACV23693.1"/>
    <property type="molecule type" value="Genomic_DNA"/>
</dbReference>
<dbReference type="PRINTS" id="PR00368">
    <property type="entry name" value="FADPNR"/>
</dbReference>
<dbReference type="Proteomes" id="UP000002026">
    <property type="component" value="Chromosome"/>
</dbReference>
<evidence type="ECO:0000256" key="11">
    <source>
        <dbReference type="ARBA" id="ARBA00049220"/>
    </source>
</evidence>
<dbReference type="InterPro" id="IPR003952">
    <property type="entry name" value="FRD_SDH_FAD_BS"/>
</dbReference>
<keyword evidence="7" id="KW-0274">FAD</keyword>
<evidence type="ECO:0000256" key="7">
    <source>
        <dbReference type="ARBA" id="ARBA00022827"/>
    </source>
</evidence>
<dbReference type="PANTHER" id="PTHR11632:SF51">
    <property type="entry name" value="SUCCINATE DEHYDROGENASE [UBIQUINONE] FLAVOPROTEIN SUBUNIT, MITOCHONDRIAL"/>
    <property type="match status" value="1"/>
</dbReference>
<dbReference type="GO" id="GO:0033765">
    <property type="term" value="F:steroid dehydrogenase activity, acting on the CH-CH group of donors"/>
    <property type="evidence" value="ECO:0007669"/>
    <property type="project" value="UniProtKB-ARBA"/>
</dbReference>
<evidence type="ECO:0000256" key="5">
    <source>
        <dbReference type="ARBA" id="ARBA00022448"/>
    </source>
</evidence>
<dbReference type="InterPro" id="IPR030664">
    <property type="entry name" value="SdhA/FrdA/AprA"/>
</dbReference>
<dbReference type="GO" id="GO:0005886">
    <property type="term" value="C:plasma membrane"/>
    <property type="evidence" value="ECO:0007669"/>
    <property type="project" value="TreeGrafter"/>
</dbReference>
<gene>
    <name evidence="15" type="ordered locus">Shel_26940</name>
</gene>
<dbReference type="HOGENOM" id="CLU_014312_6_2_11"/>
<dbReference type="GO" id="GO:0022900">
    <property type="term" value="P:electron transport chain"/>
    <property type="evidence" value="ECO:0007669"/>
    <property type="project" value="InterPro"/>
</dbReference>
<comment type="catalytic activity">
    <reaction evidence="11">
        <text>a quinone + succinate = fumarate + a quinol</text>
        <dbReference type="Rhea" id="RHEA:40523"/>
        <dbReference type="ChEBI" id="CHEBI:24646"/>
        <dbReference type="ChEBI" id="CHEBI:29806"/>
        <dbReference type="ChEBI" id="CHEBI:30031"/>
        <dbReference type="ChEBI" id="CHEBI:132124"/>
        <dbReference type="EC" id="1.3.5.1"/>
    </reaction>
</comment>
<keyword evidence="9" id="KW-0560">Oxidoreductase</keyword>
<evidence type="ECO:0000259" key="14">
    <source>
        <dbReference type="Pfam" id="PF02910"/>
    </source>
</evidence>
<evidence type="ECO:0000256" key="8">
    <source>
        <dbReference type="ARBA" id="ARBA00022982"/>
    </source>
</evidence>
<comment type="similarity">
    <text evidence="3">Belongs to the FAD-dependent oxidoreductase 2 family. FRD/SDH subfamily.</text>
</comment>
<evidence type="ECO:0000256" key="2">
    <source>
        <dbReference type="ARBA" id="ARBA00004170"/>
    </source>
</evidence>
<dbReference type="InterPro" id="IPR014006">
    <property type="entry name" value="Succ_Dhase_FrdA_Gneg"/>
</dbReference>
<dbReference type="SUPFAM" id="SSF56425">
    <property type="entry name" value="Succinate dehydrogenase/fumarate reductase flavoprotein, catalytic domain"/>
    <property type="match status" value="1"/>
</dbReference>
<dbReference type="SUPFAM" id="SSF46977">
    <property type="entry name" value="Succinate dehydrogenase/fumarate reductase flavoprotein C-terminal domain"/>
    <property type="match status" value="1"/>
</dbReference>
<dbReference type="Gene3D" id="3.90.700.10">
    <property type="entry name" value="Succinate dehydrogenase/fumarate reductase flavoprotein, catalytic domain"/>
    <property type="match status" value="1"/>
</dbReference>
<comment type="cofactor">
    <cofactor evidence="1">
        <name>FAD</name>
        <dbReference type="ChEBI" id="CHEBI:57692"/>
    </cofactor>
</comment>
<evidence type="ECO:0000313" key="16">
    <source>
        <dbReference type="Proteomes" id="UP000002026"/>
    </source>
</evidence>
<dbReference type="Pfam" id="PF00890">
    <property type="entry name" value="FAD_binding_2"/>
    <property type="match status" value="1"/>
</dbReference>
<organism evidence="15 16">
    <name type="scientific">Slackia heliotrinireducens (strain ATCC 29202 / DSM 20476 / NCTC 11029 / RHS 1)</name>
    <name type="common">Peptococcus heliotrinreducens</name>
    <dbReference type="NCBI Taxonomy" id="471855"/>
    <lineage>
        <taxon>Bacteria</taxon>
        <taxon>Bacillati</taxon>
        <taxon>Actinomycetota</taxon>
        <taxon>Coriobacteriia</taxon>
        <taxon>Eggerthellales</taxon>
        <taxon>Eggerthellaceae</taxon>
        <taxon>Slackia</taxon>
    </lineage>
</organism>
<dbReference type="NCBIfam" id="TIGR01812">
    <property type="entry name" value="sdhA_frdA_Gneg"/>
    <property type="match status" value="1"/>
</dbReference>
<feature type="active site" description="Proton acceptor" evidence="12">
    <location>
        <position position="279"/>
    </location>
</feature>
<name>C7N3H0_SLAHD</name>
<dbReference type="FunFam" id="3.90.700.10:FF:000003">
    <property type="entry name" value="Fumarate reductase flavoprotein subunit"/>
    <property type="match status" value="1"/>
</dbReference>
<dbReference type="KEGG" id="shi:Shel_26940"/>
<evidence type="ECO:0000256" key="9">
    <source>
        <dbReference type="ARBA" id="ARBA00023002"/>
    </source>
</evidence>
<keyword evidence="8" id="KW-0249">Electron transport</keyword>
<evidence type="ECO:0000259" key="13">
    <source>
        <dbReference type="Pfam" id="PF00890"/>
    </source>
</evidence>
<dbReference type="Pfam" id="PF02910">
    <property type="entry name" value="Succ_DH_flav_C"/>
    <property type="match status" value="1"/>
</dbReference>
<dbReference type="Gene3D" id="4.10.80.40">
    <property type="entry name" value="succinate dehydrogenase protein domain"/>
    <property type="match status" value="1"/>
</dbReference>
<evidence type="ECO:0000313" key="15">
    <source>
        <dbReference type="EMBL" id="ACV23693.1"/>
    </source>
</evidence>
<dbReference type="RefSeq" id="WP_012799790.1">
    <property type="nucleotide sequence ID" value="NC_013165.1"/>
</dbReference>
<dbReference type="InterPro" id="IPR037099">
    <property type="entry name" value="Fum_R/Succ_DH_flav-like_C_sf"/>
</dbReference>
<evidence type="ECO:0000256" key="12">
    <source>
        <dbReference type="PIRSR" id="PIRSR000171-1"/>
    </source>
</evidence>
<dbReference type="Gene3D" id="3.50.50.60">
    <property type="entry name" value="FAD/NAD(P)-binding domain"/>
    <property type="match status" value="1"/>
</dbReference>